<dbReference type="GO" id="GO:0005524">
    <property type="term" value="F:ATP binding"/>
    <property type="evidence" value="ECO:0007669"/>
    <property type="project" value="UniProtKB-KW"/>
</dbReference>
<dbReference type="SUPFAM" id="SSF52540">
    <property type="entry name" value="P-loop containing nucleoside triphosphate hydrolases"/>
    <property type="match status" value="2"/>
</dbReference>
<dbReference type="InterPro" id="IPR003593">
    <property type="entry name" value="AAA+_ATPase"/>
</dbReference>
<evidence type="ECO:0000256" key="1">
    <source>
        <dbReference type="ARBA" id="ARBA00004141"/>
    </source>
</evidence>
<comment type="caution">
    <text evidence="12">The sequence shown here is derived from an EMBL/GenBank/DDBJ whole genome shotgun (WGS) entry which is preliminary data.</text>
</comment>
<feature type="transmembrane region" description="Helical" evidence="10">
    <location>
        <begin position="712"/>
        <end position="731"/>
    </location>
</feature>
<dbReference type="GO" id="GO:0140359">
    <property type="term" value="F:ABC-type transporter activity"/>
    <property type="evidence" value="ECO:0007669"/>
    <property type="project" value="InterPro"/>
</dbReference>
<dbReference type="InterPro" id="IPR013525">
    <property type="entry name" value="ABC2_TM"/>
</dbReference>
<keyword evidence="5" id="KW-0547">Nucleotide-binding</keyword>
<feature type="transmembrane region" description="Helical" evidence="10">
    <location>
        <begin position="826"/>
        <end position="851"/>
    </location>
</feature>
<dbReference type="InterPro" id="IPR003439">
    <property type="entry name" value="ABC_transporter-like_ATP-bd"/>
</dbReference>
<dbReference type="Gene3D" id="3.40.50.300">
    <property type="entry name" value="P-loop containing nucleotide triphosphate hydrolases"/>
    <property type="match status" value="2"/>
</dbReference>
<dbReference type="GO" id="GO:0005886">
    <property type="term" value="C:plasma membrane"/>
    <property type="evidence" value="ECO:0007669"/>
    <property type="project" value="UniProtKB-ARBA"/>
</dbReference>
<feature type="transmembrane region" description="Helical" evidence="10">
    <location>
        <begin position="1434"/>
        <end position="1461"/>
    </location>
</feature>
<dbReference type="PANTHER" id="PTHR19241">
    <property type="entry name" value="ATP-BINDING CASSETTE TRANSPORTER"/>
    <property type="match status" value="1"/>
</dbReference>
<feature type="transmembrane region" description="Helical" evidence="10">
    <location>
        <begin position="1503"/>
        <end position="1524"/>
    </location>
</feature>
<evidence type="ECO:0000313" key="12">
    <source>
        <dbReference type="EMBL" id="KAH7282781.1"/>
    </source>
</evidence>
<feature type="transmembrane region" description="Helical" evidence="10">
    <location>
        <begin position="1392"/>
        <end position="1413"/>
    </location>
</feature>
<feature type="transmembrane region" description="Helical" evidence="10">
    <location>
        <begin position="954"/>
        <end position="978"/>
    </location>
</feature>
<accession>A0A8T2QHU3</accession>
<feature type="transmembrane region" description="Helical" evidence="10">
    <location>
        <begin position="1613"/>
        <end position="1631"/>
    </location>
</feature>
<evidence type="ECO:0000256" key="9">
    <source>
        <dbReference type="SAM" id="MobiDB-lite"/>
    </source>
</evidence>
<keyword evidence="7 10" id="KW-1133">Transmembrane helix</keyword>
<evidence type="ECO:0000256" key="3">
    <source>
        <dbReference type="ARBA" id="ARBA00022528"/>
    </source>
</evidence>
<dbReference type="EMBL" id="CM035440">
    <property type="protein sequence ID" value="KAH7282781.1"/>
    <property type="molecule type" value="Genomic_DNA"/>
</dbReference>
<evidence type="ECO:0000256" key="10">
    <source>
        <dbReference type="SAM" id="Phobius"/>
    </source>
</evidence>
<dbReference type="Pfam" id="PF00005">
    <property type="entry name" value="ABC_tran"/>
    <property type="match status" value="2"/>
</dbReference>
<evidence type="ECO:0000256" key="6">
    <source>
        <dbReference type="ARBA" id="ARBA00022840"/>
    </source>
</evidence>
<name>A0A8T2QHU3_CERRI</name>
<dbReference type="OrthoDB" id="66620at2759"/>
<keyword evidence="3" id="KW-0934">Plastid</keyword>
<feature type="transmembrane region" description="Helical" evidence="10">
    <location>
        <begin position="857"/>
        <end position="877"/>
    </location>
</feature>
<feature type="transmembrane region" description="Helical" evidence="10">
    <location>
        <begin position="884"/>
        <end position="903"/>
    </location>
</feature>
<organism evidence="12 13">
    <name type="scientific">Ceratopteris richardii</name>
    <name type="common">Triangle waterfern</name>
    <dbReference type="NCBI Taxonomy" id="49495"/>
    <lineage>
        <taxon>Eukaryota</taxon>
        <taxon>Viridiplantae</taxon>
        <taxon>Streptophyta</taxon>
        <taxon>Embryophyta</taxon>
        <taxon>Tracheophyta</taxon>
        <taxon>Polypodiopsida</taxon>
        <taxon>Polypodiidae</taxon>
        <taxon>Polypodiales</taxon>
        <taxon>Pteridineae</taxon>
        <taxon>Pteridaceae</taxon>
        <taxon>Parkerioideae</taxon>
        <taxon>Ceratopteris</taxon>
    </lineage>
</organism>
<evidence type="ECO:0000256" key="2">
    <source>
        <dbReference type="ARBA" id="ARBA00022448"/>
    </source>
</evidence>
<feature type="domain" description="ABC transporter" evidence="11">
    <location>
        <begin position="249"/>
        <end position="511"/>
    </location>
</feature>
<evidence type="ECO:0000313" key="13">
    <source>
        <dbReference type="Proteomes" id="UP000825935"/>
    </source>
</evidence>
<feature type="transmembrane region" description="Helical" evidence="10">
    <location>
        <begin position="793"/>
        <end position="814"/>
    </location>
</feature>
<evidence type="ECO:0000256" key="8">
    <source>
        <dbReference type="ARBA" id="ARBA00023136"/>
    </source>
</evidence>
<dbReference type="InterPro" id="IPR027417">
    <property type="entry name" value="P-loop_NTPase"/>
</dbReference>
<sequence length="1640" mass="184241">MERFNVDRSASAGNDGPLLRHRSTAAMPSWRRRFPPTSDDRHLESNKDVQIEGEYDPVNLLNVGISGLKDRAASLHGLRKSRTVAAAAPLQGGVLNLPRNVSIRSGLPPMSMIERVMTKERKWAQELEARTGGVKIALPDEYYASLAVAPHASLILLVMLYHQALCSHGLTEEAAKISSLLEGIREAEEAEAAAELQGMDLLLKDGLLELYLRIQPFLPPVPSQIVKFKKIEYRADAFITDEGYETVLTKALGLFEHLMGKKKPPRKLRMLNDVTGYLMPGTLTLVLGPPGSGKSALHYVLAGKLHAGASLEGSVTYNNIPLQNIEIHRLAAVVGETNDHIPLLTVRETLEFARRCLLAFNSKDYGSELMEILGDALRRGQDPKLEINMSMMGLKHVANRIVGNAMIPSITEDERYRLTAAEMFSGAHAVYFFDQLHTVAEDSITFDLLTAIRIYTRVRQITFLASLMQPSSEVFDLFDRVIILNDGNLVYQGPRQDAIPYFEKLGYRKPKHLSTGEFLQEVTTPDGAAYLQPGFSRLSVEEFVIKYKSSDTYKDVLRVVNSSELVQQLWVQGAPPLGVEFDEYRYHKDDGREAVSFRVSGVREVDGSLVDVSMDHTTGVERGDKVVAFGSSMGPLQYVDTFSSPRRLLDELSSLTTKGTEPVRLQLERRFREATGVPRNQFSKGYVLGLKEEVSLLTKREFNSIWRNKFGLQLRVMQVLTMSFFVGFFLFRVHPAPDQRIMNLFRTGFFVSVINLTMFNVGQLPALMSERNIFYKQKAAHFYRPVSYLLAKFFGNFPFSLCEAIVWSIIVYFLTGMSVADGGWHFFVYFAVVLLTALNGSAMVRFLGFAVPNMDKAGLIIGVFVTLFILFAGFLMPRLQVPKYWVWFYYINPLQWAITALMISEYGSGTYSKLCSEVYKPPPPAPLLPQCAERDNETYGRAFLEAGEFFVSEGWIAVALFMLFAWLVVWNCLTYYALTRIQHKKILRTGKSINEEKKENALAKKIDDVELAVNKLSHTAVPVTLSWHELCYEVMIPVINRPRTILKVVSGWGEPSDMVAILGSDASGKTTLLNSLAGRKIVTERLEGQILVNGYPKDQKSFRHIMGYVDRIDAYTPYLTVRETIAYSAALRLGSSSKQKQAYFVDEVLELTELTYVQNALVSSLVNDITFDREKRLAIATELVSNPSVLFLENPTKGLDSSSANDIVKCLQHISKTGRLVIMTLNYPSQRILSMLTKVQILKGSGETAYFGPVGTNGESIITYFQSIPGAPLCPPNKSVSAYAVDLVAGMPFRKSEKDYAFEYSVSELALKNHVQLQQLRRPGRNGEKIQIRSYGASYYTVLMETIMSVQRQYWRNVNYSWGRMLAFLIMSVILGSVFYKLDRTSTLGLNSMAGSIFISCVLVGMTNAQNAIPQTMQMRAVHLRERAVHQTSILAYNIAYTLAEIPYLMVANLIFCSIFLPMTKIATYSASAFFKFWFISLEFYAAVTFFGAFLAVVSPTPVIASVLVPIVVGIWISTAGLVVPRSMILNTFIWVFWTNPLQWALDGLTSVAFYCVLDKPSCLNSNLNPECETDIKACPQCDCPRMSGTNVFVWRQISNIRSLDYGRIPYDMIALLLFAILFRVLTVLAFKYTRHYRRT</sequence>
<evidence type="ECO:0000259" key="11">
    <source>
        <dbReference type="PROSITE" id="PS50893"/>
    </source>
</evidence>
<evidence type="ECO:0000256" key="5">
    <source>
        <dbReference type="ARBA" id="ARBA00022741"/>
    </source>
</evidence>
<evidence type="ECO:0000256" key="7">
    <source>
        <dbReference type="ARBA" id="ARBA00022989"/>
    </source>
</evidence>
<dbReference type="SMART" id="SM00382">
    <property type="entry name" value="AAA"/>
    <property type="match status" value="2"/>
</dbReference>
<keyword evidence="4 10" id="KW-0812">Transmembrane</keyword>
<proteinExistence type="predicted"/>
<dbReference type="GO" id="GO:0016887">
    <property type="term" value="F:ATP hydrolysis activity"/>
    <property type="evidence" value="ECO:0007669"/>
    <property type="project" value="InterPro"/>
</dbReference>
<dbReference type="Pfam" id="PF01061">
    <property type="entry name" value="ABC2_membrane"/>
    <property type="match status" value="2"/>
</dbReference>
<feature type="domain" description="ABC transporter" evidence="11">
    <location>
        <begin position="1030"/>
        <end position="1269"/>
    </location>
</feature>
<dbReference type="Proteomes" id="UP000825935">
    <property type="component" value="Chromosome 35"/>
</dbReference>
<gene>
    <name evidence="12" type="ORF">KP509_35G047300</name>
</gene>
<keyword evidence="6" id="KW-0067">ATP-binding</keyword>
<evidence type="ECO:0000256" key="4">
    <source>
        <dbReference type="ARBA" id="ARBA00022692"/>
    </source>
</evidence>
<reference evidence="12" key="1">
    <citation type="submission" date="2021-08" db="EMBL/GenBank/DDBJ databases">
        <title>WGS assembly of Ceratopteris richardii.</title>
        <authorList>
            <person name="Marchant D.B."/>
            <person name="Chen G."/>
            <person name="Jenkins J."/>
            <person name="Shu S."/>
            <person name="Leebens-Mack J."/>
            <person name="Grimwood J."/>
            <person name="Schmutz J."/>
            <person name="Soltis P."/>
            <person name="Soltis D."/>
            <person name="Chen Z.-H."/>
        </authorList>
    </citation>
    <scope>NUCLEOTIDE SEQUENCE</scope>
    <source>
        <strain evidence="12">Whitten #5841</strain>
        <tissue evidence="12">Leaf</tissue>
    </source>
</reference>
<comment type="subcellular location">
    <subcellularLocation>
        <location evidence="1">Membrane</location>
        <topology evidence="1">Multi-pass membrane protein</topology>
    </subcellularLocation>
</comment>
<dbReference type="OMA" id="WFISSEF"/>
<protein>
    <recommendedName>
        <fullName evidence="11">ABC transporter domain-containing protein</fullName>
    </recommendedName>
</protein>
<keyword evidence="3" id="KW-0150">Chloroplast</keyword>
<feature type="region of interest" description="Disordered" evidence="9">
    <location>
        <begin position="1"/>
        <end position="44"/>
    </location>
</feature>
<dbReference type="PROSITE" id="PS50893">
    <property type="entry name" value="ABC_TRANSPORTER_2"/>
    <property type="match status" value="2"/>
</dbReference>
<feature type="transmembrane region" description="Helical" evidence="10">
    <location>
        <begin position="1362"/>
        <end position="1380"/>
    </location>
</feature>
<feature type="transmembrane region" description="Helical" evidence="10">
    <location>
        <begin position="743"/>
        <end position="762"/>
    </location>
</feature>
<keyword evidence="8 10" id="KW-0472">Membrane</keyword>
<keyword evidence="2" id="KW-0813">Transport</keyword>
<keyword evidence="13" id="KW-1185">Reference proteome</keyword>
<feature type="transmembrane region" description="Helical" evidence="10">
    <location>
        <begin position="1473"/>
        <end position="1496"/>
    </location>
</feature>